<dbReference type="PANTHER" id="PTHR45766">
    <property type="entry name" value="DNA ANNEALING HELICASE AND ENDONUCLEASE ZRANB3 FAMILY MEMBER"/>
    <property type="match status" value="1"/>
</dbReference>
<evidence type="ECO:0000259" key="6">
    <source>
        <dbReference type="PROSITE" id="PS50035"/>
    </source>
</evidence>
<dbReference type="PROSITE" id="PS51194">
    <property type="entry name" value="HELICASE_CTER"/>
    <property type="match status" value="1"/>
</dbReference>
<keyword evidence="5" id="KW-1133">Transmembrane helix</keyword>
<evidence type="ECO:0000256" key="1">
    <source>
        <dbReference type="ARBA" id="ARBA00022741"/>
    </source>
</evidence>
<keyword evidence="5" id="KW-0812">Transmembrane</keyword>
<feature type="domain" description="Helicase C-terminal" evidence="8">
    <location>
        <begin position="751"/>
        <end position="931"/>
    </location>
</feature>
<feature type="domain" description="PLD phosphodiesterase" evidence="6">
    <location>
        <begin position="145"/>
        <end position="171"/>
    </location>
</feature>
<dbReference type="InterPro" id="IPR000330">
    <property type="entry name" value="SNF2_N"/>
</dbReference>
<evidence type="ECO:0000256" key="5">
    <source>
        <dbReference type="SAM" id="Phobius"/>
    </source>
</evidence>
<feature type="transmembrane region" description="Helical" evidence="5">
    <location>
        <begin position="41"/>
        <end position="62"/>
    </location>
</feature>
<evidence type="ECO:0000259" key="7">
    <source>
        <dbReference type="PROSITE" id="PS51192"/>
    </source>
</evidence>
<dbReference type="SUPFAM" id="SSF52540">
    <property type="entry name" value="P-loop containing nucleoside triphosphate hydrolases"/>
    <property type="match status" value="2"/>
</dbReference>
<feature type="domain" description="Helicase ATP-binding" evidence="7">
    <location>
        <begin position="294"/>
        <end position="480"/>
    </location>
</feature>
<reference evidence="9" key="1">
    <citation type="journal article" date="2015" name="Proc. Natl. Acad. Sci. U.S.A.">
        <title>Networks of energetic and metabolic interactions define dynamics in microbial communities.</title>
        <authorList>
            <person name="Embree M."/>
            <person name="Liu J.K."/>
            <person name="Al-Bassam M.M."/>
            <person name="Zengler K."/>
        </authorList>
    </citation>
    <scope>NUCLEOTIDE SEQUENCE</scope>
</reference>
<dbReference type="GO" id="GO:0016787">
    <property type="term" value="F:hydrolase activity"/>
    <property type="evidence" value="ECO:0007669"/>
    <property type="project" value="UniProtKB-KW"/>
</dbReference>
<dbReference type="CDD" id="cd18011">
    <property type="entry name" value="DEXDc_RapA"/>
    <property type="match status" value="1"/>
</dbReference>
<sequence>MNCTFEDLKLQLAINYTGDGKKIGRDFYIPVLKRSKRYDRLSGYFSLDSLVVTAVGVAGLIANGGSMRLVVGAHDVGEELMTAQDLSIQRAAEIIEEIGCRISEDMSTLADVIAAERIKALAWMICTDRLEVRVAIPRKTYYHRGNGIFHEKLLIFEDDDGCHISAIGSANETRYAYEQNGESLTVHMSWREGASAYLEQHAKNFDSIWNNHHPDYLVFPLPDAIHRALRERYYSTEPPMNDPIENASQEKESAISQLVPAARLMRSIRCLAEFIHLGLGPVRLYPHQRFTMDAVFSRYPYRALLADEVGLGKTLEAGAIIKRLLDDRQAERVLILVPKNVAPQWLEELYFHFGIKFWLYKSSPKRMLVDAEHNKINLSQDESPYDYPGVNCLIVSWHYARRGEQRARILANERGFDLVVADEAHAARKNRSSGSVTRTLLNALLQEISIANPHLVLLTATPVQLNPLEAMDLLEILGLGGIWVHEQNFERFYDILQREPTEVPEDDWAFGLRMVQDFAIRMLGQHEIEEVTYSIAPIELRSDVLKMMGTRKEFGLVASRFLARDPIALRRFVMSFSPLQWLMIRNTRARLTEQGFTFPERNTQEVAVELLPSHIELLDSLDEYLRSQYAAYERLLNPQNRGTMGFVKCIYHQRFVSSFTAAYETLRHRLEFLDGILNRDRDAVRRVAEKILEDDEELDEEDYVEEMEELLSRSDVGIMIDRERVALTQLLDALTQYAPGCKGMSDPKMTKVYEVLSELLGEGRKVLVFSKYVDTIRALHGYLREHGMSSAEIALYTGEGGEIYDPLSGNYYIVAKEDVRKALEGPIIRVLLCTDAASEGLNLQAASAVINVDMPWNPARVEQRIGRVDRLGQRASSVCVRNVWYPGTIEARMYQVLFERHGVYQFVVGPAQEIFSRGLRQAFDLNARGEALNRFVAETFKEIDRIREENASAEGLFSGQQWAGEKTDDDVLVERLRGFVVSAAEALGLSTHELNDKLFVDGVPSYLDSWNGAALTSEKANALTPAHPILLWLAEEICRQSDSWPSLPISYYIIKDGMGVGHLYEIGDDGLMNELHGKDLLNAMDFLLAQGVRA</sequence>
<keyword evidence="2" id="KW-0378">Hydrolase</keyword>
<accession>A0A0W8F9J3</accession>
<dbReference type="InterPro" id="IPR038718">
    <property type="entry name" value="SNF2-like_sf"/>
</dbReference>
<dbReference type="Pfam" id="PF00271">
    <property type="entry name" value="Helicase_C"/>
    <property type="match status" value="1"/>
</dbReference>
<proteinExistence type="predicted"/>
<dbReference type="InterPro" id="IPR027417">
    <property type="entry name" value="P-loop_NTPase"/>
</dbReference>
<dbReference type="GO" id="GO:0005524">
    <property type="term" value="F:ATP binding"/>
    <property type="evidence" value="ECO:0007669"/>
    <property type="project" value="UniProtKB-KW"/>
</dbReference>
<evidence type="ECO:0000256" key="4">
    <source>
        <dbReference type="ARBA" id="ARBA00022840"/>
    </source>
</evidence>
<dbReference type="InterPro" id="IPR001650">
    <property type="entry name" value="Helicase_C-like"/>
</dbReference>
<comment type="caution">
    <text evidence="9">The sequence shown here is derived from an EMBL/GenBank/DDBJ whole genome shotgun (WGS) entry which is preliminary data.</text>
</comment>
<dbReference type="PANTHER" id="PTHR45766:SF6">
    <property type="entry name" value="SWI_SNF-RELATED MATRIX-ASSOCIATED ACTIN-DEPENDENT REGULATOR OF CHROMATIN SUBFAMILY A-LIKE PROTEIN 1"/>
    <property type="match status" value="1"/>
</dbReference>
<keyword evidence="5" id="KW-0472">Membrane</keyword>
<keyword evidence="3" id="KW-0347">Helicase</keyword>
<dbReference type="SMART" id="SM00487">
    <property type="entry name" value="DEXDc"/>
    <property type="match status" value="1"/>
</dbReference>
<dbReference type="Pfam" id="PF00176">
    <property type="entry name" value="SNF2-rel_dom"/>
    <property type="match status" value="1"/>
</dbReference>
<dbReference type="CDD" id="cd09179">
    <property type="entry name" value="PLDc_N_DEXD_a"/>
    <property type="match status" value="1"/>
</dbReference>
<dbReference type="AlphaFoldDB" id="A0A0W8F9J3"/>
<dbReference type="InterPro" id="IPR057342">
    <property type="entry name" value="DEXDc_RapA"/>
</dbReference>
<organism evidence="9">
    <name type="scientific">hydrocarbon metagenome</name>
    <dbReference type="NCBI Taxonomy" id="938273"/>
    <lineage>
        <taxon>unclassified sequences</taxon>
        <taxon>metagenomes</taxon>
        <taxon>ecological metagenomes</taxon>
    </lineage>
</organism>
<gene>
    <name evidence="9" type="ORF">ASZ90_012763</name>
</gene>
<dbReference type="SMART" id="SM00490">
    <property type="entry name" value="HELICc"/>
    <property type="match status" value="1"/>
</dbReference>
<dbReference type="Gene3D" id="3.40.50.300">
    <property type="entry name" value="P-loop containing nucleotide triphosphate hydrolases"/>
    <property type="match status" value="1"/>
</dbReference>
<dbReference type="PROSITE" id="PS51192">
    <property type="entry name" value="HELICASE_ATP_BIND_1"/>
    <property type="match status" value="1"/>
</dbReference>
<dbReference type="InterPro" id="IPR049730">
    <property type="entry name" value="SNF2/RAD54-like_C"/>
</dbReference>
<evidence type="ECO:0000313" key="9">
    <source>
        <dbReference type="EMBL" id="KUG17549.1"/>
    </source>
</evidence>
<keyword evidence="4" id="KW-0067">ATP-binding</keyword>
<dbReference type="EMBL" id="LNQE01001434">
    <property type="protein sequence ID" value="KUG17549.1"/>
    <property type="molecule type" value="Genomic_DNA"/>
</dbReference>
<name>A0A0W8F9J3_9ZZZZ</name>
<evidence type="ECO:0000256" key="3">
    <source>
        <dbReference type="ARBA" id="ARBA00022806"/>
    </source>
</evidence>
<dbReference type="GO" id="GO:0004386">
    <property type="term" value="F:helicase activity"/>
    <property type="evidence" value="ECO:0007669"/>
    <property type="project" value="UniProtKB-KW"/>
</dbReference>
<dbReference type="Gene3D" id="3.40.50.10810">
    <property type="entry name" value="Tandem AAA-ATPase domain"/>
    <property type="match status" value="1"/>
</dbReference>
<dbReference type="CDD" id="cd18793">
    <property type="entry name" value="SF2_C_SNF"/>
    <property type="match status" value="1"/>
</dbReference>
<protein>
    <recommendedName>
        <fullName evidence="10">Helicase</fullName>
    </recommendedName>
</protein>
<evidence type="ECO:0000256" key="2">
    <source>
        <dbReference type="ARBA" id="ARBA00022801"/>
    </source>
</evidence>
<dbReference type="InterPro" id="IPR014001">
    <property type="entry name" value="Helicase_ATP-bd"/>
</dbReference>
<evidence type="ECO:0000259" key="8">
    <source>
        <dbReference type="PROSITE" id="PS51194"/>
    </source>
</evidence>
<dbReference type="Gene3D" id="3.30.870.10">
    <property type="entry name" value="Endonuclease Chain A"/>
    <property type="match status" value="1"/>
</dbReference>
<dbReference type="InterPro" id="IPR001736">
    <property type="entry name" value="PLipase_D/transphosphatidylase"/>
</dbReference>
<keyword evidence="1" id="KW-0547">Nucleotide-binding</keyword>
<evidence type="ECO:0008006" key="10">
    <source>
        <dbReference type="Google" id="ProtNLM"/>
    </source>
</evidence>
<dbReference type="PROSITE" id="PS50035">
    <property type="entry name" value="PLD"/>
    <property type="match status" value="1"/>
</dbReference>